<evidence type="ECO:0000313" key="2">
    <source>
        <dbReference type="Proteomes" id="UP000232587"/>
    </source>
</evidence>
<dbReference type="Gene3D" id="2.60.120.620">
    <property type="entry name" value="q2cbj1_9rhob like domain"/>
    <property type="match status" value="1"/>
</dbReference>
<dbReference type="Proteomes" id="UP000232587">
    <property type="component" value="Unassembled WGS sequence"/>
</dbReference>
<keyword evidence="2" id="KW-1185">Reference proteome</keyword>
<dbReference type="AlphaFoldDB" id="A0A2N0I1L4"/>
<dbReference type="SUPFAM" id="SSF51197">
    <property type="entry name" value="Clavaminate synthase-like"/>
    <property type="match status" value="1"/>
</dbReference>
<dbReference type="OrthoDB" id="4732009at2"/>
<dbReference type="RefSeq" id="WP_100865532.1">
    <property type="nucleotide sequence ID" value="NZ_PHUF01000002.1"/>
</dbReference>
<dbReference type="EMBL" id="PHUF01000002">
    <property type="protein sequence ID" value="PKB25051.1"/>
    <property type="molecule type" value="Genomic_DNA"/>
</dbReference>
<evidence type="ECO:0000313" key="1">
    <source>
        <dbReference type="EMBL" id="PKB25051.1"/>
    </source>
</evidence>
<gene>
    <name evidence="1" type="ORF">B0I00_0232</name>
</gene>
<name>A0A2N0I1L4_9SPHN</name>
<sequence length="253" mass="27592">MPEAANIPAIPVDADATAAQLQRDGFVRLEQAVPGEWLERARGHVRAHLERHGEKFFSLVDPAADASSPLAEIAHAPGVVALLEQVGRRLKPNATFDLSVYNVLRVIAGPRGGDGSCQFHYDASVVTMLVPLFIPEGEPGAAGELLTFPAHRPYRRSVLGNLAEKALTQNRWAWRRTEAKARANLTAHMQVLKPGDLYLFEGYRTLHGNLPCAPGSLRATLLLHHGDPHGDSALLRAVRAGRRLIEARRRGQG</sequence>
<protein>
    <recommendedName>
        <fullName evidence="3">Phytanoyl-CoA dioxygenase PhyH</fullName>
    </recommendedName>
</protein>
<accession>A0A2N0I1L4</accession>
<organism evidence="1 2">
    <name type="scientific">Novosphingobium kunmingense</name>
    <dbReference type="NCBI Taxonomy" id="1211806"/>
    <lineage>
        <taxon>Bacteria</taxon>
        <taxon>Pseudomonadati</taxon>
        <taxon>Pseudomonadota</taxon>
        <taxon>Alphaproteobacteria</taxon>
        <taxon>Sphingomonadales</taxon>
        <taxon>Sphingomonadaceae</taxon>
        <taxon>Novosphingobium</taxon>
    </lineage>
</organism>
<comment type="caution">
    <text evidence="1">The sequence shown here is derived from an EMBL/GenBank/DDBJ whole genome shotgun (WGS) entry which is preliminary data.</text>
</comment>
<proteinExistence type="predicted"/>
<evidence type="ECO:0008006" key="3">
    <source>
        <dbReference type="Google" id="ProtNLM"/>
    </source>
</evidence>
<reference evidence="1 2" key="1">
    <citation type="submission" date="2017-11" db="EMBL/GenBank/DDBJ databases">
        <title>Genomic Encyclopedia of Type Strains, Phase III (KMG-III): the genomes of soil and plant-associated and newly described type strains.</title>
        <authorList>
            <person name="Whitman W."/>
        </authorList>
    </citation>
    <scope>NUCLEOTIDE SEQUENCE [LARGE SCALE GENOMIC DNA]</scope>
    <source>
        <strain evidence="1 2">CGMCC 1.12274</strain>
    </source>
</reference>